<evidence type="ECO:0000256" key="4">
    <source>
        <dbReference type="ARBA" id="ARBA00022884"/>
    </source>
</evidence>
<dbReference type="EMBL" id="NBIV01000079">
    <property type="protein sequence ID" value="PXF44869.1"/>
    <property type="molecule type" value="Genomic_DNA"/>
</dbReference>
<evidence type="ECO:0000256" key="7">
    <source>
        <dbReference type="ARBA" id="ARBA00023274"/>
    </source>
</evidence>
<evidence type="ECO:0000256" key="9">
    <source>
        <dbReference type="ARBA" id="ARBA00048157"/>
    </source>
</evidence>
<dbReference type="InterPro" id="IPR036891">
    <property type="entry name" value="Signal_recog_part_SRP54_M_sf"/>
</dbReference>
<evidence type="ECO:0000256" key="1">
    <source>
        <dbReference type="ARBA" id="ARBA00005450"/>
    </source>
</evidence>
<evidence type="ECO:0000256" key="2">
    <source>
        <dbReference type="ARBA" id="ARBA00022741"/>
    </source>
</evidence>
<dbReference type="CDD" id="cd18539">
    <property type="entry name" value="SRP_G"/>
    <property type="match status" value="1"/>
</dbReference>
<comment type="caution">
    <text evidence="12">The sequence shown here is derived from an EMBL/GenBank/DDBJ whole genome shotgun (WGS) entry which is preliminary data.</text>
</comment>
<dbReference type="Proteomes" id="UP000247409">
    <property type="component" value="Unassembled WGS sequence"/>
</dbReference>
<feature type="region of interest" description="Disordered" evidence="10">
    <location>
        <begin position="431"/>
        <end position="476"/>
    </location>
</feature>
<accession>A0A2V3IRY4</accession>
<feature type="compositionally biased region" description="Gly residues" evidence="10">
    <location>
        <begin position="441"/>
        <end position="450"/>
    </location>
</feature>
<evidence type="ECO:0000256" key="3">
    <source>
        <dbReference type="ARBA" id="ARBA00022801"/>
    </source>
</evidence>
<dbReference type="Gene3D" id="1.20.120.140">
    <property type="entry name" value="Signal recognition particle SRP54, nucleotide-binding domain"/>
    <property type="match status" value="1"/>
</dbReference>
<gene>
    <name evidence="12" type="ORF">BWQ96_05359</name>
</gene>
<dbReference type="FunFam" id="3.40.50.300:FF:000022">
    <property type="entry name" value="Signal recognition particle 54 kDa subunit"/>
    <property type="match status" value="1"/>
</dbReference>
<keyword evidence="6" id="KW-0733">Signal recognition particle</keyword>
<dbReference type="PROSITE" id="PS00300">
    <property type="entry name" value="SRP54"/>
    <property type="match status" value="1"/>
</dbReference>
<keyword evidence="2" id="KW-0547">Nucleotide-binding</keyword>
<dbReference type="EC" id="3.6.5.4" evidence="8"/>
<dbReference type="InterPro" id="IPR003593">
    <property type="entry name" value="AAA+_ATPase"/>
</dbReference>
<dbReference type="Gene3D" id="1.10.260.30">
    <property type="entry name" value="Signal recognition particle, SRP54 subunit, M-domain"/>
    <property type="match status" value="1"/>
</dbReference>
<keyword evidence="3" id="KW-0378">Hydrolase</keyword>
<evidence type="ECO:0000259" key="11">
    <source>
        <dbReference type="PROSITE" id="PS00300"/>
    </source>
</evidence>
<dbReference type="SMART" id="SM00963">
    <property type="entry name" value="SRP54_N"/>
    <property type="match status" value="1"/>
</dbReference>
<dbReference type="InterPro" id="IPR004780">
    <property type="entry name" value="SRP"/>
</dbReference>
<keyword evidence="7" id="KW-0687">Ribonucleoprotein</keyword>
<dbReference type="GO" id="GO:0006614">
    <property type="term" value="P:SRP-dependent cotranslational protein targeting to membrane"/>
    <property type="evidence" value="ECO:0007669"/>
    <property type="project" value="InterPro"/>
</dbReference>
<dbReference type="InterPro" id="IPR004125">
    <property type="entry name" value="Signal_recog_particle_SRP54_M"/>
</dbReference>
<dbReference type="AlphaFoldDB" id="A0A2V3IRY4"/>
<dbReference type="InterPro" id="IPR027417">
    <property type="entry name" value="P-loop_NTPase"/>
</dbReference>
<dbReference type="PANTHER" id="PTHR11564">
    <property type="entry name" value="SIGNAL RECOGNITION PARTICLE 54K PROTEIN SRP54"/>
    <property type="match status" value="1"/>
</dbReference>
<protein>
    <recommendedName>
        <fullName evidence="8">signal-recognition-particle GTPase</fullName>
        <ecNumber evidence="8">3.6.5.4</ecNumber>
    </recommendedName>
</protein>
<dbReference type="Pfam" id="PF02978">
    <property type="entry name" value="SRP_SPB"/>
    <property type="match status" value="1"/>
</dbReference>
<dbReference type="Pfam" id="PF00448">
    <property type="entry name" value="SRP54"/>
    <property type="match status" value="1"/>
</dbReference>
<comment type="catalytic activity">
    <reaction evidence="9">
        <text>GTP + H2O = GDP + phosphate + H(+)</text>
        <dbReference type="Rhea" id="RHEA:19669"/>
        <dbReference type="ChEBI" id="CHEBI:15377"/>
        <dbReference type="ChEBI" id="CHEBI:15378"/>
        <dbReference type="ChEBI" id="CHEBI:37565"/>
        <dbReference type="ChEBI" id="CHEBI:43474"/>
        <dbReference type="ChEBI" id="CHEBI:58189"/>
        <dbReference type="EC" id="3.6.5.4"/>
    </reaction>
    <physiologicalReaction direction="left-to-right" evidence="9">
        <dbReference type="Rhea" id="RHEA:19670"/>
    </physiologicalReaction>
</comment>
<evidence type="ECO:0000256" key="10">
    <source>
        <dbReference type="SAM" id="MobiDB-lite"/>
    </source>
</evidence>
<organism evidence="12 13">
    <name type="scientific">Gracilariopsis chorda</name>
    <dbReference type="NCBI Taxonomy" id="448386"/>
    <lineage>
        <taxon>Eukaryota</taxon>
        <taxon>Rhodophyta</taxon>
        <taxon>Florideophyceae</taxon>
        <taxon>Rhodymeniophycidae</taxon>
        <taxon>Gracilariales</taxon>
        <taxon>Gracilariaceae</taxon>
        <taxon>Gracilariopsis</taxon>
    </lineage>
</organism>
<dbReference type="PANTHER" id="PTHR11564:SF5">
    <property type="entry name" value="SIGNAL RECOGNITION PARTICLE SUBUNIT SRP54"/>
    <property type="match status" value="1"/>
</dbReference>
<feature type="domain" description="SRP54-type proteins GTP-binding" evidence="11">
    <location>
        <begin position="270"/>
        <end position="283"/>
    </location>
</feature>
<dbReference type="GO" id="GO:0003924">
    <property type="term" value="F:GTPase activity"/>
    <property type="evidence" value="ECO:0007669"/>
    <property type="project" value="InterPro"/>
</dbReference>
<evidence type="ECO:0000256" key="5">
    <source>
        <dbReference type="ARBA" id="ARBA00023134"/>
    </source>
</evidence>
<dbReference type="SUPFAM" id="SSF47446">
    <property type="entry name" value="Signal peptide-binding domain"/>
    <property type="match status" value="1"/>
</dbReference>
<dbReference type="InterPro" id="IPR042101">
    <property type="entry name" value="SRP54_N_sf"/>
</dbReference>
<dbReference type="InterPro" id="IPR022941">
    <property type="entry name" value="SRP54"/>
</dbReference>
<dbReference type="Gene3D" id="3.40.50.300">
    <property type="entry name" value="P-loop containing nucleotide triphosphate hydrolases"/>
    <property type="match status" value="1"/>
</dbReference>
<dbReference type="HAMAP" id="MF_00306">
    <property type="entry name" value="SRP54"/>
    <property type="match status" value="1"/>
</dbReference>
<dbReference type="SMART" id="SM00382">
    <property type="entry name" value="AAA"/>
    <property type="match status" value="1"/>
</dbReference>
<dbReference type="InterPro" id="IPR013822">
    <property type="entry name" value="Signal_recog_particl_SRP54_hlx"/>
</dbReference>
<dbReference type="InterPro" id="IPR000897">
    <property type="entry name" value="SRP54_GTPase_dom"/>
</dbReference>
<evidence type="ECO:0000313" key="13">
    <source>
        <dbReference type="Proteomes" id="UP000247409"/>
    </source>
</evidence>
<dbReference type="SMART" id="SM00962">
    <property type="entry name" value="SRP54"/>
    <property type="match status" value="1"/>
</dbReference>
<keyword evidence="5" id="KW-0342">GTP-binding</keyword>
<name>A0A2V3IRY4_9FLOR</name>
<evidence type="ECO:0000256" key="6">
    <source>
        <dbReference type="ARBA" id="ARBA00023135"/>
    </source>
</evidence>
<keyword evidence="13" id="KW-1185">Reference proteome</keyword>
<proteinExistence type="inferred from homology"/>
<evidence type="ECO:0000256" key="8">
    <source>
        <dbReference type="ARBA" id="ARBA00035672"/>
    </source>
</evidence>
<comment type="similarity">
    <text evidence="1">Belongs to the GTP-binding SRP family. SRP54 subfamily.</text>
</comment>
<sequence>MLFDSLTEKMGETVRKLRGVDKITEKNVAGAMKQVKRALLDADVNLRVVNGLIKQIKERAIGAEVVPGVDPGQMLIKIMHEELTEIMGKDQAPLAKRSDGQPTVVLLAGLQGAGKTTAAAKLALYCLKDKRSVMLIAGDVYRPAAIDQLKTLGDMINVDVFSMGTDADPRDIIRKGIEKGKENKIDTLIVDTAGRQVIDAKLMKELKDVKDISKPDETLLVVDAMTGQEAATLTRSFNEEVGITGAILTKLDGDTRGGAALSVQQVSGAPIKFIGVGEKVEKLEPFIPERMASRILGMGDVLTFVERAKEQMDEREAEKMTKRMMEAKFDFNDFLKQTKMISSMGSLAGVMKMLPGVGSISSAKMAQAEAKLKLADSLIKSMTVKERTNPELLYSGGSARSRILRISKGAGRSRDDAEDLVKDFLKMRDMMSRMSKQMVNGQGGPGGSGQPAGNRSQRRKAAKKKAQKRTAKRGFG</sequence>
<dbReference type="GO" id="GO:0005786">
    <property type="term" value="C:signal recognition particle, endoplasmic reticulum targeting"/>
    <property type="evidence" value="ECO:0007669"/>
    <property type="project" value="UniProtKB-KW"/>
</dbReference>
<reference evidence="12 13" key="1">
    <citation type="journal article" date="2018" name="Mol. Biol. Evol.">
        <title>Analysis of the draft genome of the red seaweed Gracilariopsis chorda provides insights into genome size evolution in Rhodophyta.</title>
        <authorList>
            <person name="Lee J."/>
            <person name="Yang E.C."/>
            <person name="Graf L."/>
            <person name="Yang J.H."/>
            <person name="Qiu H."/>
            <person name="Zel Zion U."/>
            <person name="Chan C.X."/>
            <person name="Stephens T.G."/>
            <person name="Weber A.P.M."/>
            <person name="Boo G.H."/>
            <person name="Boo S.M."/>
            <person name="Kim K.M."/>
            <person name="Shin Y."/>
            <person name="Jung M."/>
            <person name="Lee S.J."/>
            <person name="Yim H.S."/>
            <person name="Lee J.H."/>
            <person name="Bhattacharya D."/>
            <person name="Yoon H.S."/>
        </authorList>
    </citation>
    <scope>NUCLEOTIDE SEQUENCE [LARGE SCALE GENOMIC DNA]</scope>
    <source>
        <strain evidence="12 13">SKKU-2015</strain>
        <tissue evidence="12">Whole body</tissue>
    </source>
</reference>
<dbReference type="GO" id="GO:0005525">
    <property type="term" value="F:GTP binding"/>
    <property type="evidence" value="ECO:0007669"/>
    <property type="project" value="UniProtKB-KW"/>
</dbReference>
<keyword evidence="4" id="KW-0694">RNA-binding</keyword>
<dbReference type="Pfam" id="PF02881">
    <property type="entry name" value="SRP54_N"/>
    <property type="match status" value="1"/>
</dbReference>
<feature type="compositionally biased region" description="Basic residues" evidence="10">
    <location>
        <begin position="456"/>
        <end position="476"/>
    </location>
</feature>
<dbReference type="NCBIfam" id="TIGR00959">
    <property type="entry name" value="ffh"/>
    <property type="match status" value="1"/>
</dbReference>
<evidence type="ECO:0000313" key="12">
    <source>
        <dbReference type="EMBL" id="PXF44869.1"/>
    </source>
</evidence>
<dbReference type="SUPFAM" id="SSF52540">
    <property type="entry name" value="P-loop containing nucleoside triphosphate hydrolases"/>
    <property type="match status" value="1"/>
</dbReference>
<dbReference type="OrthoDB" id="4532at2759"/>
<dbReference type="GO" id="GO:0008312">
    <property type="term" value="F:7S RNA binding"/>
    <property type="evidence" value="ECO:0007669"/>
    <property type="project" value="InterPro"/>
</dbReference>
<dbReference type="STRING" id="448386.A0A2V3IRY4"/>